<reference evidence="3" key="1">
    <citation type="submission" date="2010-06" db="EMBL/GenBank/DDBJ databases">
        <authorList>
            <person name="Jiang H."/>
            <person name="Abraham K."/>
            <person name="Ali S."/>
            <person name="Alsbrooks S.L."/>
            <person name="Anim B.N."/>
            <person name="Anosike U.S."/>
            <person name="Attaway T."/>
            <person name="Bandaranaike D.P."/>
            <person name="Battles P.K."/>
            <person name="Bell S.N."/>
            <person name="Bell A.V."/>
            <person name="Beltran B."/>
            <person name="Bickham C."/>
            <person name="Bustamante Y."/>
            <person name="Caleb T."/>
            <person name="Canada A."/>
            <person name="Cardenas V."/>
            <person name="Carter K."/>
            <person name="Chacko J."/>
            <person name="Chandrabose M.N."/>
            <person name="Chavez D."/>
            <person name="Chavez A."/>
            <person name="Chen L."/>
            <person name="Chu H.-S."/>
            <person name="Claassen K.J."/>
            <person name="Cockrell R."/>
            <person name="Collins M."/>
            <person name="Cooper J.A."/>
            <person name="Cree A."/>
            <person name="Curry S.M."/>
            <person name="Da Y."/>
            <person name="Dao M.D."/>
            <person name="Das B."/>
            <person name="Davila M.-L."/>
            <person name="Davy-Carroll L."/>
            <person name="Denson S."/>
            <person name="Dinh H."/>
            <person name="Ebong V.E."/>
            <person name="Edwards J.R."/>
            <person name="Egan A."/>
            <person name="El-Daye J."/>
            <person name="Escobedo L."/>
            <person name="Fernandez S."/>
            <person name="Fernando P.R."/>
            <person name="Flagg N."/>
            <person name="Forbes L.D."/>
            <person name="Fowler R.G."/>
            <person name="Fu Q."/>
            <person name="Gabisi R.A."/>
            <person name="Ganer J."/>
            <person name="Garbino Pronczuk A."/>
            <person name="Garcia R.M."/>
            <person name="Garner T."/>
            <person name="Garrett T.E."/>
            <person name="Gonzalez D.A."/>
            <person name="Hamid H."/>
            <person name="Hawkins E.S."/>
            <person name="Hirani K."/>
            <person name="Hogues M.E."/>
            <person name="Hollins B."/>
            <person name="Hsiao C.-H."/>
            <person name="Jabil R."/>
            <person name="James M.L."/>
            <person name="Jhangiani S.N."/>
            <person name="Johnson B."/>
            <person name="Johnson Q."/>
            <person name="Joshi V."/>
            <person name="Kalu J.B."/>
            <person name="Kam C."/>
            <person name="Kashfia A."/>
            <person name="Keebler J."/>
            <person name="Kisamo H."/>
            <person name="Kovar C.L."/>
            <person name="Lago L.A."/>
            <person name="Lai C.-Y."/>
            <person name="Laidlaw J."/>
            <person name="Lara F."/>
            <person name="Le T.-K."/>
            <person name="Lee S.L."/>
            <person name="Legall F.H."/>
            <person name="Lemon S.J."/>
            <person name="Lewis L.R."/>
            <person name="Li B."/>
            <person name="Liu Y."/>
            <person name="Liu Y.-S."/>
            <person name="Lopez J."/>
            <person name="Lozado R.J."/>
            <person name="Lu J."/>
            <person name="Madu R.C."/>
            <person name="Maheshwari M."/>
            <person name="Maheshwari R."/>
            <person name="Malloy K."/>
            <person name="Martinez E."/>
            <person name="Mathew T."/>
            <person name="Mercado I.C."/>
            <person name="Mercado C."/>
            <person name="Meyer B."/>
            <person name="Montgomery K."/>
            <person name="Morgan M.B."/>
            <person name="Munidasa M."/>
            <person name="Nazareth L.V."/>
            <person name="Nelson J."/>
            <person name="Ng B.M."/>
            <person name="Nguyen N.B."/>
            <person name="Nguyen P.Q."/>
            <person name="Nguyen T."/>
            <person name="Obregon M."/>
            <person name="Okwuonu G.O."/>
            <person name="Onwere C.G."/>
            <person name="Orozco G."/>
            <person name="Parra A."/>
            <person name="Patel S."/>
            <person name="Patil S."/>
            <person name="Perez A."/>
            <person name="Perez Y."/>
            <person name="Pham C."/>
            <person name="Primus E.L."/>
            <person name="Pu L.-L."/>
            <person name="Puazo M."/>
            <person name="Qin X."/>
            <person name="Quiroz J.B."/>
            <person name="Reese J."/>
            <person name="Richards S."/>
            <person name="Rives C.M."/>
            <person name="Robberts R."/>
            <person name="Ruiz S.J."/>
            <person name="Ruiz M.J."/>
            <person name="Santibanez J."/>
            <person name="Schneider B.W."/>
            <person name="Sisson I."/>
            <person name="Smith M."/>
            <person name="Sodergren E."/>
            <person name="Song X.-Z."/>
            <person name="Song B.B."/>
            <person name="Summersgill H."/>
            <person name="Thelus R."/>
            <person name="Thornton R.D."/>
            <person name="Trejos Z.Y."/>
            <person name="Usmani K."/>
            <person name="Vattathil S."/>
            <person name="Villasana D."/>
            <person name="Walker D.L."/>
            <person name="Wang S."/>
            <person name="Wang K."/>
            <person name="White C.S."/>
            <person name="Williams A.C."/>
            <person name="Williamson J."/>
            <person name="Wilson K."/>
            <person name="Woghiren I.O."/>
            <person name="Woodworth J.R."/>
            <person name="Worley K.C."/>
            <person name="Wright R.A."/>
            <person name="Wu W."/>
            <person name="Young L."/>
            <person name="Zhang L."/>
            <person name="Zhang J."/>
            <person name="Zhu Y."/>
            <person name="Muzny D.M."/>
            <person name="Weinstock G."/>
            <person name="Gibbs R.A."/>
        </authorList>
    </citation>
    <scope>NUCLEOTIDE SEQUENCE [LARGE SCALE GENOMIC DNA]</scope>
    <source>
        <strain evidence="3">LSR1</strain>
    </source>
</reference>
<protein>
    <submittedName>
        <fullName evidence="2">Uncharacterized protein</fullName>
    </submittedName>
</protein>
<dbReference type="Proteomes" id="UP000007819">
    <property type="component" value="Chromosome A1"/>
</dbReference>
<organism evidence="2 3">
    <name type="scientific">Acyrthosiphon pisum</name>
    <name type="common">Pea aphid</name>
    <dbReference type="NCBI Taxonomy" id="7029"/>
    <lineage>
        <taxon>Eukaryota</taxon>
        <taxon>Metazoa</taxon>
        <taxon>Ecdysozoa</taxon>
        <taxon>Arthropoda</taxon>
        <taxon>Hexapoda</taxon>
        <taxon>Insecta</taxon>
        <taxon>Pterygota</taxon>
        <taxon>Neoptera</taxon>
        <taxon>Paraneoptera</taxon>
        <taxon>Hemiptera</taxon>
        <taxon>Sternorrhyncha</taxon>
        <taxon>Aphidomorpha</taxon>
        <taxon>Aphidoidea</taxon>
        <taxon>Aphididae</taxon>
        <taxon>Macrosiphini</taxon>
        <taxon>Acyrthosiphon</taxon>
    </lineage>
</organism>
<dbReference type="RefSeq" id="XP_003246928.1">
    <property type="nucleotide sequence ID" value="XM_003246880.4"/>
</dbReference>
<dbReference type="KEGG" id="api:100569371"/>
<dbReference type="AlphaFoldDB" id="A0A8R2A9P7"/>
<name>A0A8R2A9P7_ACYPI</name>
<keyword evidence="1" id="KW-1133">Transmembrane helix</keyword>
<proteinExistence type="predicted"/>
<evidence type="ECO:0000313" key="2">
    <source>
        <dbReference type="EnsemblMetazoa" id="XP_003246928.1"/>
    </source>
</evidence>
<dbReference type="GeneID" id="100569371"/>
<dbReference type="EnsemblMetazoa" id="XM_003246880.4">
    <property type="protein sequence ID" value="XP_003246928.1"/>
    <property type="gene ID" value="LOC100569371"/>
</dbReference>
<keyword evidence="1" id="KW-0812">Transmembrane</keyword>
<evidence type="ECO:0000256" key="1">
    <source>
        <dbReference type="SAM" id="Phobius"/>
    </source>
</evidence>
<sequence length="105" mass="11188">MCILLLMRSKNQFLLFTPCTANHHICDVCELKNGRAIDFRTKTVDETIIPGPLMRWKMPNVAVVAVAAAAMLLVTAETVLAAGGGGGGGGSGGVLWYLKYEHDVA</sequence>
<evidence type="ECO:0000313" key="3">
    <source>
        <dbReference type="Proteomes" id="UP000007819"/>
    </source>
</evidence>
<keyword evidence="3" id="KW-1185">Reference proteome</keyword>
<accession>A0A8R2A9P7</accession>
<reference evidence="2" key="2">
    <citation type="submission" date="2022-06" db="UniProtKB">
        <authorList>
            <consortium name="EnsemblMetazoa"/>
        </authorList>
    </citation>
    <scope>IDENTIFICATION</scope>
</reference>
<feature type="transmembrane region" description="Helical" evidence="1">
    <location>
        <begin position="61"/>
        <end position="82"/>
    </location>
</feature>
<keyword evidence="1" id="KW-0472">Membrane</keyword>